<evidence type="ECO:0000313" key="2">
    <source>
        <dbReference type="EMBL" id="AIT10742.1"/>
    </source>
</evidence>
<dbReference type="GO" id="GO:0003677">
    <property type="term" value="F:DNA binding"/>
    <property type="evidence" value="ECO:0007669"/>
    <property type="project" value="InterPro"/>
</dbReference>
<proteinExistence type="predicted"/>
<organism evidence="2 3">
    <name type="scientific">Leptospira santarosai serovar Shermani str. LT 821</name>
    <dbReference type="NCBI Taxonomy" id="758847"/>
    <lineage>
        <taxon>Bacteria</taxon>
        <taxon>Pseudomonadati</taxon>
        <taxon>Spirochaetota</taxon>
        <taxon>Spirochaetia</taxon>
        <taxon>Leptospirales</taxon>
        <taxon>Leptospiraceae</taxon>
        <taxon>Leptospira</taxon>
    </lineage>
</organism>
<sequence>MNLETYEKNFRKKLGNRIKTLRMAKGLTQEDMEEGTIGIPYRTFVEVERGNSNVTLNTLIKIAFQLGLKPKDLFDF</sequence>
<reference evidence="2 3" key="1">
    <citation type="journal article" date="2012" name="Gene">
        <title>Sequence of Leptospira santarosai serovar Shermani genome and prediction of virulence-associated genes.</title>
        <authorList>
            <person name="Chou L.F."/>
            <person name="Chen Y.T."/>
            <person name="Lu C.W."/>
            <person name="Ko Y.C."/>
            <person name="Tang C.Y."/>
            <person name="Pan M.J."/>
            <person name="Tian Y.C."/>
            <person name="Chiu C.H."/>
            <person name="Hung C.C."/>
            <person name="Yang C.W."/>
        </authorList>
    </citation>
    <scope>NUCLEOTIDE SEQUENCE [LARGE SCALE GENOMIC DNA]</scope>
    <source>
        <strain evidence="2">LT 821</strain>
    </source>
</reference>
<dbReference type="InterPro" id="IPR001387">
    <property type="entry name" value="Cro/C1-type_HTH"/>
</dbReference>
<dbReference type="EMBL" id="CP006694">
    <property type="protein sequence ID" value="AIT10742.1"/>
    <property type="molecule type" value="Genomic_DNA"/>
</dbReference>
<evidence type="ECO:0000313" key="3">
    <source>
        <dbReference type="Proteomes" id="UP000035800"/>
    </source>
</evidence>
<dbReference type="SUPFAM" id="SSF47413">
    <property type="entry name" value="lambda repressor-like DNA-binding domains"/>
    <property type="match status" value="1"/>
</dbReference>
<dbReference type="KEGG" id="lst:LSS_21760"/>
<dbReference type="Gene3D" id="1.10.260.40">
    <property type="entry name" value="lambda repressor-like DNA-binding domains"/>
    <property type="match status" value="1"/>
</dbReference>
<reference evidence="2 3" key="2">
    <citation type="journal article" date="2014" name="Emerg. Microbes Infect.">
        <title>Potential impact on kidney infection: a whole-genome analysis of Leptospira santarosai serovar Shermani.</title>
        <authorList>
            <person name="Chou L.F."/>
            <person name="Chen T.W."/>
            <person name="Ko Y.C."/>
            <person name="Pan M.J."/>
            <person name="Tian Y.C."/>
            <person name="Chiu C.H."/>
            <person name="Tang P."/>
            <person name="Hung C.C."/>
            <person name="Yang C.W."/>
        </authorList>
    </citation>
    <scope>NUCLEOTIDE SEQUENCE</scope>
    <source>
        <strain evidence="2 3">LT 821</strain>
    </source>
</reference>
<evidence type="ECO:0000259" key="1">
    <source>
        <dbReference type="PROSITE" id="PS50943"/>
    </source>
</evidence>
<accession>A0A097ES27</accession>
<dbReference type="AlphaFoldDB" id="A0A097ES27"/>
<dbReference type="GeneID" id="29739083"/>
<name>A0A097ES27_9LEPT</name>
<dbReference type="InterPro" id="IPR010982">
    <property type="entry name" value="Lambda_DNA-bd_dom_sf"/>
</dbReference>
<dbReference type="Pfam" id="PF01381">
    <property type="entry name" value="HTH_3"/>
    <property type="match status" value="1"/>
</dbReference>
<gene>
    <name evidence="2" type="ORF">LSS_21760</name>
</gene>
<feature type="domain" description="HTH cro/C1-type" evidence="1">
    <location>
        <begin position="18"/>
        <end position="73"/>
    </location>
</feature>
<dbReference type="PROSITE" id="PS50943">
    <property type="entry name" value="HTH_CROC1"/>
    <property type="match status" value="1"/>
</dbReference>
<protein>
    <submittedName>
        <fullName evidence="2">XRE family transcriptional regulator</fullName>
    </submittedName>
</protein>
<dbReference type="RefSeq" id="WP_049592303.1">
    <property type="nucleotide sequence ID" value="NZ_CP006694.1"/>
</dbReference>
<dbReference type="CDD" id="cd00093">
    <property type="entry name" value="HTH_XRE"/>
    <property type="match status" value="1"/>
</dbReference>
<dbReference type="SMART" id="SM00530">
    <property type="entry name" value="HTH_XRE"/>
    <property type="match status" value="1"/>
</dbReference>
<dbReference type="Proteomes" id="UP000035800">
    <property type="component" value="Chromosome I"/>
</dbReference>